<accession>A0A9W9PA86</accession>
<feature type="region of interest" description="Disordered" evidence="1">
    <location>
        <begin position="132"/>
        <end position="178"/>
    </location>
</feature>
<dbReference type="OrthoDB" id="5374757at2759"/>
<dbReference type="PANTHER" id="PTHR40635">
    <property type="match status" value="1"/>
</dbReference>
<dbReference type="RefSeq" id="XP_058332377.1">
    <property type="nucleotide sequence ID" value="XM_058473374.1"/>
</dbReference>
<gene>
    <name evidence="2" type="ORF">N7468_004077</name>
</gene>
<dbReference type="EMBL" id="JAPQKS010000003">
    <property type="protein sequence ID" value="KAJ5239458.1"/>
    <property type="molecule type" value="Genomic_DNA"/>
</dbReference>
<dbReference type="PANTHER" id="PTHR40635:SF1">
    <property type="match status" value="1"/>
</dbReference>
<evidence type="ECO:0000313" key="3">
    <source>
        <dbReference type="Proteomes" id="UP001150941"/>
    </source>
</evidence>
<organism evidence="2 3">
    <name type="scientific">Penicillium chermesinum</name>
    <dbReference type="NCBI Taxonomy" id="63820"/>
    <lineage>
        <taxon>Eukaryota</taxon>
        <taxon>Fungi</taxon>
        <taxon>Dikarya</taxon>
        <taxon>Ascomycota</taxon>
        <taxon>Pezizomycotina</taxon>
        <taxon>Eurotiomycetes</taxon>
        <taxon>Eurotiomycetidae</taxon>
        <taxon>Eurotiales</taxon>
        <taxon>Aspergillaceae</taxon>
        <taxon>Penicillium</taxon>
    </lineage>
</organism>
<keyword evidence="3" id="KW-1185">Reference proteome</keyword>
<sequence length="234" mass="26589">MAPIRRYLRITKHSALECRIYLDNPSDSRWLLSSAHPVLPRVFDAIRHLVLPKLREENIRLWTRKKGKPVKDVVQEDDFEVAIFLRETRTRHSLLTRTKTFHNSGKGSEAEHDEGSLAMPANSVENAQVIPESDSDPEFDLHDIPANEDGTGESDLRTRRGKGRDNQDGQAEGTDEKKLGFSTTYESFNIHGWVLCLLITRKDGKAGRATTAEPKQPLMEEWISTQAQTTLEED</sequence>
<evidence type="ECO:0000256" key="1">
    <source>
        <dbReference type="SAM" id="MobiDB-lite"/>
    </source>
</evidence>
<reference evidence="2" key="1">
    <citation type="submission" date="2022-11" db="EMBL/GenBank/DDBJ databases">
        <authorList>
            <person name="Petersen C."/>
        </authorList>
    </citation>
    <scope>NUCLEOTIDE SEQUENCE</scope>
    <source>
        <strain evidence="2">IBT 19713</strain>
    </source>
</reference>
<feature type="compositionally biased region" description="Basic and acidic residues" evidence="1">
    <location>
        <begin position="154"/>
        <end position="167"/>
    </location>
</feature>
<comment type="caution">
    <text evidence="2">The sequence shown here is derived from an EMBL/GenBank/DDBJ whole genome shotgun (WGS) entry which is preliminary data.</text>
</comment>
<feature type="compositionally biased region" description="Polar residues" evidence="1">
    <location>
        <begin position="97"/>
        <end position="106"/>
    </location>
</feature>
<feature type="region of interest" description="Disordered" evidence="1">
    <location>
        <begin position="97"/>
        <end position="117"/>
    </location>
</feature>
<evidence type="ECO:0000313" key="2">
    <source>
        <dbReference type="EMBL" id="KAJ5239458.1"/>
    </source>
</evidence>
<name>A0A9W9PA86_9EURO</name>
<dbReference type="Proteomes" id="UP001150941">
    <property type="component" value="Unassembled WGS sequence"/>
</dbReference>
<reference evidence="2" key="2">
    <citation type="journal article" date="2023" name="IMA Fungus">
        <title>Comparative genomic study of the Penicillium genus elucidates a diverse pangenome and 15 lateral gene transfer events.</title>
        <authorList>
            <person name="Petersen C."/>
            <person name="Sorensen T."/>
            <person name="Nielsen M.R."/>
            <person name="Sondergaard T.E."/>
            <person name="Sorensen J.L."/>
            <person name="Fitzpatrick D.A."/>
            <person name="Frisvad J.C."/>
            <person name="Nielsen K.L."/>
        </authorList>
    </citation>
    <scope>NUCLEOTIDE SEQUENCE</scope>
    <source>
        <strain evidence="2">IBT 19713</strain>
    </source>
</reference>
<protein>
    <submittedName>
        <fullName evidence="2">Uncharacterized protein</fullName>
    </submittedName>
</protein>
<dbReference type="GeneID" id="83200677"/>
<dbReference type="AlphaFoldDB" id="A0A9W9PA86"/>
<proteinExistence type="predicted"/>